<protein>
    <submittedName>
        <fullName evidence="2">Uncharacterized protein</fullName>
    </submittedName>
</protein>
<evidence type="ECO:0000313" key="2">
    <source>
        <dbReference type="EMBL" id="MDK9498621.1"/>
    </source>
</evidence>
<keyword evidence="1" id="KW-1133">Transmembrane helix</keyword>
<accession>A0ABT7GZD1</accession>
<dbReference type="RefSeq" id="WP_285344686.1">
    <property type="nucleotide sequence ID" value="NZ_JASITI010000032.1"/>
</dbReference>
<keyword evidence="1" id="KW-0472">Membrane</keyword>
<keyword evidence="1" id="KW-0812">Transmembrane</keyword>
<name>A0ABT7GZD1_9ACTN</name>
<sequence length="95" mass="10125">MTDQQPERSGSTAVDRFFAIPMVLIGITFPLFKFGTESVRNSLGWPCLGTGLALTAVGLLYCAWSRRSPGWGGLSCGIGASIVGLLAFARYGPPW</sequence>
<evidence type="ECO:0000313" key="3">
    <source>
        <dbReference type="Proteomes" id="UP001223390"/>
    </source>
</evidence>
<evidence type="ECO:0000256" key="1">
    <source>
        <dbReference type="SAM" id="Phobius"/>
    </source>
</evidence>
<feature type="transmembrane region" description="Helical" evidence="1">
    <location>
        <begin position="43"/>
        <end position="64"/>
    </location>
</feature>
<comment type="caution">
    <text evidence="2">The sequence shown here is derived from an EMBL/GenBank/DDBJ whole genome shotgun (WGS) entry which is preliminary data.</text>
</comment>
<keyword evidence="3" id="KW-1185">Reference proteome</keyword>
<gene>
    <name evidence="2" type="ORF">QEZ40_003808</name>
</gene>
<dbReference type="EMBL" id="JASITI010000032">
    <property type="protein sequence ID" value="MDK9498621.1"/>
    <property type="molecule type" value="Genomic_DNA"/>
</dbReference>
<feature type="transmembrane region" description="Helical" evidence="1">
    <location>
        <begin position="12"/>
        <end position="31"/>
    </location>
</feature>
<feature type="transmembrane region" description="Helical" evidence="1">
    <location>
        <begin position="71"/>
        <end position="91"/>
    </location>
</feature>
<dbReference type="Proteomes" id="UP001223390">
    <property type="component" value="Unassembled WGS sequence"/>
</dbReference>
<organism evidence="2 3">
    <name type="scientific">Streptomyces katrae</name>
    <dbReference type="NCBI Taxonomy" id="68223"/>
    <lineage>
        <taxon>Bacteria</taxon>
        <taxon>Bacillati</taxon>
        <taxon>Actinomycetota</taxon>
        <taxon>Actinomycetes</taxon>
        <taxon>Kitasatosporales</taxon>
        <taxon>Streptomycetaceae</taxon>
        <taxon>Streptomyces</taxon>
    </lineage>
</organism>
<proteinExistence type="predicted"/>
<reference evidence="2 3" key="1">
    <citation type="submission" date="2023-05" db="EMBL/GenBank/DDBJ databases">
        <title>Sequencing and Assembly of Streptomyces sp. NP73.</title>
        <authorList>
            <person name="Konwar A.N."/>
            <person name="Saikia K."/>
            <person name="Thakur D."/>
        </authorList>
    </citation>
    <scope>NUCLEOTIDE SEQUENCE [LARGE SCALE GENOMIC DNA]</scope>
    <source>
        <strain evidence="2 3">NP73</strain>
    </source>
</reference>